<dbReference type="GO" id="GO:0008202">
    <property type="term" value="P:steroid metabolic process"/>
    <property type="evidence" value="ECO:0007669"/>
    <property type="project" value="UniProtKB-ARBA"/>
</dbReference>
<proteinExistence type="predicted"/>
<dbReference type="PANTHER" id="PTHR43400:SF10">
    <property type="entry name" value="3-OXOSTEROID 1-DEHYDROGENASE"/>
    <property type="match status" value="1"/>
</dbReference>
<evidence type="ECO:0000256" key="2">
    <source>
        <dbReference type="ARBA" id="ARBA00022630"/>
    </source>
</evidence>
<dbReference type="Gene3D" id="3.50.50.60">
    <property type="entry name" value="FAD/NAD(P)-binding domain"/>
    <property type="match status" value="1"/>
</dbReference>
<name>A0A1H4QTS5_9ACTN</name>
<dbReference type="GO" id="GO:0033765">
    <property type="term" value="F:steroid dehydrogenase activity, acting on the CH-CH group of donors"/>
    <property type="evidence" value="ECO:0007669"/>
    <property type="project" value="UniProtKB-ARBA"/>
</dbReference>
<comment type="cofactor">
    <cofactor evidence="1">
        <name>FAD</name>
        <dbReference type="ChEBI" id="CHEBI:57692"/>
    </cofactor>
</comment>
<sequence length="474" mass="48162">MTAATAHVDEQGVATDVDVVVVGSGGCGLAAALAVADTGASVVVLEKMDTARGNTFVSTGSIPGAGTKYQRAAGIDDDADRMIADLLRQSGPHEAEDLTALLARTSASLVEWLVEEHAVGLQVITEYKHVGHSVPRLHAPADKRGASLMKDLLAAVDKAGVDVLVGNPVTELLVEDGRVVGVHVDGPRCGSYDLRASAVILAANGFGNSSELRARFLPDVVDAPYLGAEGSTGEAMTWALDLGADTANMGAFQGYAAVADPHGSITSWTTVEQGAVLVDPAGRRMDDESVGYSGFAAVVSASTATSWVVMDAATRDRVAGKEPEFAELVEMNGVREADTPEALAEVIGCDPATLRATLEAASAAAAGEAEDEFGRTDWGHGPLGTPLCAVRSQPALFHTQGGVRVDSDARVLRADGTVVEGLYAGGGVAAGVSGQKGGAGYSSGNGLLAAIGLGRLAGAHAGRRASALDDAAVR</sequence>
<evidence type="ECO:0000259" key="5">
    <source>
        <dbReference type="Pfam" id="PF00890"/>
    </source>
</evidence>
<evidence type="ECO:0000256" key="4">
    <source>
        <dbReference type="ARBA" id="ARBA00023002"/>
    </source>
</evidence>
<reference evidence="7" key="1">
    <citation type="submission" date="2016-10" db="EMBL/GenBank/DDBJ databases">
        <authorList>
            <person name="Varghese N."/>
            <person name="Submissions S."/>
        </authorList>
    </citation>
    <scope>NUCLEOTIDE SEQUENCE [LARGE SCALE GENOMIC DNA]</scope>
    <source>
        <strain evidence="7">DSM 22017</strain>
    </source>
</reference>
<dbReference type="EMBL" id="FNRT01000002">
    <property type="protein sequence ID" value="SEC23045.1"/>
    <property type="molecule type" value="Genomic_DNA"/>
</dbReference>
<evidence type="ECO:0000313" key="7">
    <source>
        <dbReference type="Proteomes" id="UP000198742"/>
    </source>
</evidence>
<protein>
    <submittedName>
        <fullName evidence="6">Fumarate reductase flavoprotein subunit</fullName>
    </submittedName>
</protein>
<evidence type="ECO:0000256" key="1">
    <source>
        <dbReference type="ARBA" id="ARBA00001974"/>
    </source>
</evidence>
<dbReference type="STRING" id="402596.SAMN04489844_1918"/>
<dbReference type="Proteomes" id="UP000198742">
    <property type="component" value="Unassembled WGS sequence"/>
</dbReference>
<dbReference type="PRINTS" id="PR00411">
    <property type="entry name" value="PNDRDTASEI"/>
</dbReference>
<accession>A0A1H4QTS5</accession>
<dbReference type="AlphaFoldDB" id="A0A1H4QTS5"/>
<keyword evidence="4" id="KW-0560">Oxidoreductase</keyword>
<dbReference type="SUPFAM" id="SSF56425">
    <property type="entry name" value="Succinate dehydrogenase/fumarate reductase flavoprotein, catalytic domain"/>
    <property type="match status" value="1"/>
</dbReference>
<keyword evidence="7" id="KW-1185">Reference proteome</keyword>
<feature type="domain" description="FAD-dependent oxidoreductase 2 FAD-binding" evidence="5">
    <location>
        <begin position="18"/>
        <end position="441"/>
    </location>
</feature>
<evidence type="ECO:0000313" key="6">
    <source>
        <dbReference type="EMBL" id="SEC23045.1"/>
    </source>
</evidence>
<dbReference type="InterPro" id="IPR050315">
    <property type="entry name" value="FAD-oxidoreductase_2"/>
</dbReference>
<dbReference type="Pfam" id="PF00890">
    <property type="entry name" value="FAD_binding_2"/>
    <property type="match status" value="1"/>
</dbReference>
<dbReference type="InterPro" id="IPR003953">
    <property type="entry name" value="FAD-dep_OxRdtase_2_FAD-bd"/>
</dbReference>
<keyword evidence="2" id="KW-0285">Flavoprotein</keyword>
<dbReference type="InterPro" id="IPR036188">
    <property type="entry name" value="FAD/NAD-bd_sf"/>
</dbReference>
<dbReference type="SUPFAM" id="SSF51905">
    <property type="entry name" value="FAD/NAD(P)-binding domain"/>
    <property type="match status" value="1"/>
</dbReference>
<organism evidence="6 7">
    <name type="scientific">Nocardioides exalbidus</name>
    <dbReference type="NCBI Taxonomy" id="402596"/>
    <lineage>
        <taxon>Bacteria</taxon>
        <taxon>Bacillati</taxon>
        <taxon>Actinomycetota</taxon>
        <taxon>Actinomycetes</taxon>
        <taxon>Propionibacteriales</taxon>
        <taxon>Nocardioidaceae</taxon>
        <taxon>Nocardioides</taxon>
    </lineage>
</organism>
<evidence type="ECO:0000256" key="3">
    <source>
        <dbReference type="ARBA" id="ARBA00022827"/>
    </source>
</evidence>
<gene>
    <name evidence="6" type="ORF">SAMN04489844_1918</name>
</gene>
<dbReference type="PANTHER" id="PTHR43400">
    <property type="entry name" value="FUMARATE REDUCTASE"/>
    <property type="match status" value="1"/>
</dbReference>
<dbReference type="Gene3D" id="3.90.700.10">
    <property type="entry name" value="Succinate dehydrogenase/fumarate reductase flavoprotein, catalytic domain"/>
    <property type="match status" value="1"/>
</dbReference>
<keyword evidence="3" id="KW-0274">FAD</keyword>
<dbReference type="InterPro" id="IPR027477">
    <property type="entry name" value="Succ_DH/fumarate_Rdtase_cat_sf"/>
</dbReference>
<dbReference type="RefSeq" id="WP_175539623.1">
    <property type="nucleotide sequence ID" value="NZ_FNRT01000002.1"/>
</dbReference>